<dbReference type="AlphaFoldDB" id="A0A520X5J3"/>
<evidence type="ECO:0000313" key="1">
    <source>
        <dbReference type="EMBL" id="RZV36470.1"/>
    </source>
</evidence>
<comment type="caution">
    <text evidence="1">The sequence shown here is derived from an EMBL/GenBank/DDBJ whole genome shotgun (WGS) entry which is preliminary data.</text>
</comment>
<sequence length="69" mass="8071">MSINQNQKTSVINISDLTVMRIQKLNNIVEALKDYSTLPDLSKREKIDLFNQIESLREVVKFLKESRYA</sequence>
<organism evidence="1 2">
    <name type="scientific">Candidatus Acidulodesulfobacterium acidiphilum</name>
    <dbReference type="NCBI Taxonomy" id="2597224"/>
    <lineage>
        <taxon>Bacteria</taxon>
        <taxon>Deltaproteobacteria</taxon>
        <taxon>Candidatus Acidulodesulfobacterales</taxon>
        <taxon>Candidatus Acidulodesulfobacterium</taxon>
    </lineage>
</organism>
<proteinExistence type="predicted"/>
<protein>
    <submittedName>
        <fullName evidence="1">Uncharacterized protein</fullName>
    </submittedName>
</protein>
<dbReference type="EMBL" id="SHMQ01000067">
    <property type="protein sequence ID" value="RZV36470.1"/>
    <property type="molecule type" value="Genomic_DNA"/>
</dbReference>
<evidence type="ECO:0000313" key="2">
    <source>
        <dbReference type="Proteomes" id="UP000322454"/>
    </source>
</evidence>
<dbReference type="Proteomes" id="UP000322454">
    <property type="component" value="Unassembled WGS sequence"/>
</dbReference>
<reference evidence="1 2" key="1">
    <citation type="submission" date="2019-01" db="EMBL/GenBank/DDBJ databases">
        <title>Insights into ecological role of a new deltaproteobacterial order Candidatus Sinidesulfobacterales (Sva0485) by metagenomics and metatranscriptomics.</title>
        <authorList>
            <person name="Tan S."/>
            <person name="Liu J."/>
            <person name="Fang Y."/>
            <person name="Hedlund B."/>
            <person name="Lian Z.-H."/>
            <person name="Huang L.-Y."/>
            <person name="Li J.-T."/>
            <person name="Huang L.-N."/>
            <person name="Li W.-J."/>
            <person name="Jiang H.-C."/>
            <person name="Dong H.-L."/>
            <person name="Shu W.-S."/>
        </authorList>
    </citation>
    <scope>NUCLEOTIDE SEQUENCE [LARGE SCALE GENOMIC DNA]</scope>
    <source>
        <strain evidence="1">AP4</strain>
    </source>
</reference>
<gene>
    <name evidence="1" type="ORF">EVJ48_10390</name>
</gene>
<name>A0A520X5J3_9DELT</name>
<accession>A0A520X5J3</accession>